<dbReference type="Proteomes" id="UP000685013">
    <property type="component" value="Chromosome 10"/>
</dbReference>
<dbReference type="EMBL" id="JAGKQH010000010">
    <property type="protein sequence ID" value="KAG6590078.1"/>
    <property type="molecule type" value="Genomic_DNA"/>
</dbReference>
<protein>
    <submittedName>
        <fullName evidence="1">Uncharacterized protein</fullName>
    </submittedName>
</protein>
<feature type="non-terminal residue" evidence="1">
    <location>
        <position position="1"/>
    </location>
</feature>
<organism evidence="1 2">
    <name type="scientific">Cucurbita argyrosperma subsp. sororia</name>
    <dbReference type="NCBI Taxonomy" id="37648"/>
    <lineage>
        <taxon>Eukaryota</taxon>
        <taxon>Viridiplantae</taxon>
        <taxon>Streptophyta</taxon>
        <taxon>Embryophyta</taxon>
        <taxon>Tracheophyta</taxon>
        <taxon>Spermatophyta</taxon>
        <taxon>Magnoliopsida</taxon>
        <taxon>eudicotyledons</taxon>
        <taxon>Gunneridae</taxon>
        <taxon>Pentapetalae</taxon>
        <taxon>rosids</taxon>
        <taxon>fabids</taxon>
        <taxon>Cucurbitales</taxon>
        <taxon>Cucurbitaceae</taxon>
        <taxon>Cucurbiteae</taxon>
        <taxon>Cucurbita</taxon>
    </lineage>
</organism>
<proteinExistence type="predicted"/>
<evidence type="ECO:0000313" key="1">
    <source>
        <dbReference type="EMBL" id="KAG6590078.1"/>
    </source>
</evidence>
<evidence type="ECO:0000313" key="2">
    <source>
        <dbReference type="Proteomes" id="UP000685013"/>
    </source>
</evidence>
<gene>
    <name evidence="1" type="ORF">SDJN03_15501</name>
</gene>
<comment type="caution">
    <text evidence="1">The sequence shown here is derived from an EMBL/GenBank/DDBJ whole genome shotgun (WGS) entry which is preliminary data.</text>
</comment>
<accession>A0AAV6MZY0</accession>
<sequence>MGGKLALALRRGDHRLVKMTLAACIRIRRHTRIPLIFSHADKSPVPCSCFIPPVRALGHQRLGLVQHVDVWTISMGISWDIILRVVIANDTFDGLTSCWMMVRDL</sequence>
<dbReference type="AlphaFoldDB" id="A0AAV6MZY0"/>
<reference evidence="1 2" key="1">
    <citation type="journal article" date="2021" name="Hortic Res">
        <title>The domestication of Cucurbita argyrosperma as revealed by the genome of its wild relative.</title>
        <authorList>
            <person name="Barrera-Redondo J."/>
            <person name="Sanchez-de la Vega G."/>
            <person name="Aguirre-Liguori J.A."/>
            <person name="Castellanos-Morales G."/>
            <person name="Gutierrez-Guerrero Y.T."/>
            <person name="Aguirre-Dugua X."/>
            <person name="Aguirre-Planter E."/>
            <person name="Tenaillon M.I."/>
            <person name="Lira-Saade R."/>
            <person name="Eguiarte L.E."/>
        </authorList>
    </citation>
    <scope>NUCLEOTIDE SEQUENCE [LARGE SCALE GENOMIC DNA]</scope>
    <source>
        <strain evidence="1">JBR-2021</strain>
    </source>
</reference>
<name>A0AAV6MZY0_9ROSI</name>
<keyword evidence="2" id="KW-1185">Reference proteome</keyword>